<keyword evidence="1" id="KW-1133">Transmembrane helix</keyword>
<evidence type="ECO:0000256" key="1">
    <source>
        <dbReference type="SAM" id="Phobius"/>
    </source>
</evidence>
<keyword evidence="3" id="KW-1185">Reference proteome</keyword>
<dbReference type="Proteomes" id="UP000775213">
    <property type="component" value="Unassembled WGS sequence"/>
</dbReference>
<organism evidence="2 3">
    <name type="scientific">Dendrobium chrysotoxum</name>
    <name type="common">Orchid</name>
    <dbReference type="NCBI Taxonomy" id="161865"/>
    <lineage>
        <taxon>Eukaryota</taxon>
        <taxon>Viridiplantae</taxon>
        <taxon>Streptophyta</taxon>
        <taxon>Embryophyta</taxon>
        <taxon>Tracheophyta</taxon>
        <taxon>Spermatophyta</taxon>
        <taxon>Magnoliopsida</taxon>
        <taxon>Liliopsida</taxon>
        <taxon>Asparagales</taxon>
        <taxon>Orchidaceae</taxon>
        <taxon>Epidendroideae</taxon>
        <taxon>Malaxideae</taxon>
        <taxon>Dendrobiinae</taxon>
        <taxon>Dendrobium</taxon>
    </lineage>
</organism>
<accession>A0AAV7H2D2</accession>
<keyword evidence="1" id="KW-0812">Transmembrane</keyword>
<dbReference type="EMBL" id="JAGFBR010000009">
    <property type="protein sequence ID" value="KAH0462385.1"/>
    <property type="molecule type" value="Genomic_DNA"/>
</dbReference>
<proteinExistence type="predicted"/>
<protein>
    <submittedName>
        <fullName evidence="2">Uncharacterized protein</fullName>
    </submittedName>
</protein>
<comment type="caution">
    <text evidence="2">The sequence shown here is derived from an EMBL/GenBank/DDBJ whole genome shotgun (WGS) entry which is preliminary data.</text>
</comment>
<feature type="transmembrane region" description="Helical" evidence="1">
    <location>
        <begin position="6"/>
        <end position="25"/>
    </location>
</feature>
<gene>
    <name evidence="2" type="ORF">IEQ34_009960</name>
</gene>
<name>A0AAV7H2D2_DENCH</name>
<dbReference type="AlphaFoldDB" id="A0AAV7H2D2"/>
<keyword evidence="1" id="KW-0472">Membrane</keyword>
<reference evidence="2 3" key="1">
    <citation type="journal article" date="2021" name="Hortic Res">
        <title>Chromosome-scale assembly of the Dendrobium chrysotoxum genome enhances the understanding of orchid evolution.</title>
        <authorList>
            <person name="Zhang Y."/>
            <person name="Zhang G.Q."/>
            <person name="Zhang D."/>
            <person name="Liu X.D."/>
            <person name="Xu X.Y."/>
            <person name="Sun W.H."/>
            <person name="Yu X."/>
            <person name="Zhu X."/>
            <person name="Wang Z.W."/>
            <person name="Zhao X."/>
            <person name="Zhong W.Y."/>
            <person name="Chen H."/>
            <person name="Yin W.L."/>
            <person name="Huang T."/>
            <person name="Niu S.C."/>
            <person name="Liu Z.J."/>
        </authorList>
    </citation>
    <scope>NUCLEOTIDE SEQUENCE [LARGE SCALE GENOMIC DNA]</scope>
    <source>
        <strain evidence="2">Lindl</strain>
    </source>
</reference>
<evidence type="ECO:0000313" key="3">
    <source>
        <dbReference type="Proteomes" id="UP000775213"/>
    </source>
</evidence>
<evidence type="ECO:0000313" key="2">
    <source>
        <dbReference type="EMBL" id="KAH0462385.1"/>
    </source>
</evidence>
<sequence length="62" mass="7171">MPLCLHHVALFYCLYILLVAIKPLLECSFSHLYLPLFGTGAHKQGHQWINVIREAIDKHKND</sequence>